<dbReference type="PANTHER" id="PTHR46957">
    <property type="entry name" value="CYTOKINE RECEPTOR"/>
    <property type="match status" value="1"/>
</dbReference>
<dbReference type="GO" id="GO:0016020">
    <property type="term" value="C:membrane"/>
    <property type="evidence" value="ECO:0007669"/>
    <property type="project" value="UniProtKB-SubCell"/>
</dbReference>
<dbReference type="EMBL" id="CACRXK020025859">
    <property type="protein sequence ID" value="CAB4039787.1"/>
    <property type="molecule type" value="Genomic_DNA"/>
</dbReference>
<dbReference type="Gene3D" id="2.60.40.10">
    <property type="entry name" value="Immunoglobulins"/>
    <property type="match status" value="2"/>
</dbReference>
<reference evidence="2" key="1">
    <citation type="submission" date="2020-04" db="EMBL/GenBank/DDBJ databases">
        <authorList>
            <person name="Alioto T."/>
            <person name="Alioto T."/>
            <person name="Gomez Garrido J."/>
        </authorList>
    </citation>
    <scope>NUCLEOTIDE SEQUENCE</scope>
    <source>
        <strain evidence="2">A484AB</strain>
    </source>
</reference>
<dbReference type="OrthoDB" id="6244967at2759"/>
<dbReference type="SUPFAM" id="SSF49265">
    <property type="entry name" value="Fibronectin type III"/>
    <property type="match status" value="1"/>
</dbReference>
<evidence type="ECO:0000256" key="1">
    <source>
        <dbReference type="ARBA" id="ARBA00022737"/>
    </source>
</evidence>
<gene>
    <name evidence="2" type="ORF">PACLA_8A029776</name>
</gene>
<organism evidence="2 3">
    <name type="scientific">Paramuricea clavata</name>
    <name type="common">Red gorgonian</name>
    <name type="synonym">Violescent sea-whip</name>
    <dbReference type="NCBI Taxonomy" id="317549"/>
    <lineage>
        <taxon>Eukaryota</taxon>
        <taxon>Metazoa</taxon>
        <taxon>Cnidaria</taxon>
        <taxon>Anthozoa</taxon>
        <taxon>Octocorallia</taxon>
        <taxon>Malacalcyonacea</taxon>
        <taxon>Plexauridae</taxon>
        <taxon>Paramuricea</taxon>
    </lineage>
</organism>
<dbReference type="CDD" id="cd00063">
    <property type="entry name" value="FN3"/>
    <property type="match status" value="1"/>
</dbReference>
<accession>A0A7D9LVD8</accession>
<evidence type="ECO:0000313" key="3">
    <source>
        <dbReference type="Proteomes" id="UP001152795"/>
    </source>
</evidence>
<dbReference type="AlphaFoldDB" id="A0A7D9LVD8"/>
<dbReference type="Pfam" id="PF00041">
    <property type="entry name" value="fn3"/>
    <property type="match status" value="2"/>
</dbReference>
<feature type="non-terminal residue" evidence="2">
    <location>
        <position position="1"/>
    </location>
</feature>
<dbReference type="InterPro" id="IPR050713">
    <property type="entry name" value="RTP_Phos/Ushers"/>
</dbReference>
<protein>
    <submittedName>
        <fullName evidence="2">Down syndrome cell adhesion molecule 1 homolog</fullName>
    </submittedName>
</protein>
<evidence type="ECO:0000313" key="2">
    <source>
        <dbReference type="EMBL" id="CAB4039787.1"/>
    </source>
</evidence>
<dbReference type="FunFam" id="2.60.40.10:FF:000028">
    <property type="entry name" value="Neuronal cell adhesion molecule"/>
    <property type="match status" value="1"/>
</dbReference>
<sequence>MLFSYTVQTPAPVYDIKIIQSDYSAQVIWKLQTFDSVSSIITQIVIHLNGTKHKNISPRTQYNITGLNPYTAYTVGIQTVQGDLQKSRIVSENFKTNEAVPSGPPLNVTFTSRGKYSLNVSWNAPNDNLWNGKPTGYLVCYSSRARTNNPRCYGRTAALSLTINNLQPSTEYFVTVSAATSVGGGLKSAEISKITNG</sequence>
<comment type="caution">
    <text evidence="2">The sequence shown here is derived from an EMBL/GenBank/DDBJ whole genome shotgun (WGS) entry which is preliminary data.</text>
</comment>
<dbReference type="InterPro" id="IPR013783">
    <property type="entry name" value="Ig-like_fold"/>
</dbReference>
<keyword evidence="1" id="KW-0677">Repeat</keyword>
<dbReference type="InterPro" id="IPR036116">
    <property type="entry name" value="FN3_sf"/>
</dbReference>
<dbReference type="PROSITE" id="PS50853">
    <property type="entry name" value="FN3"/>
    <property type="match status" value="2"/>
</dbReference>
<dbReference type="SMART" id="SM00060">
    <property type="entry name" value="FN3"/>
    <property type="match status" value="2"/>
</dbReference>
<dbReference type="Proteomes" id="UP001152795">
    <property type="component" value="Unassembled WGS sequence"/>
</dbReference>
<proteinExistence type="predicted"/>
<keyword evidence="3" id="KW-1185">Reference proteome</keyword>
<dbReference type="InterPro" id="IPR003961">
    <property type="entry name" value="FN3_dom"/>
</dbReference>
<dbReference type="PANTHER" id="PTHR46957:SF3">
    <property type="entry name" value="CYTOKINE RECEPTOR"/>
    <property type="match status" value="1"/>
</dbReference>
<name>A0A7D9LVD8_PARCT</name>